<dbReference type="Gene3D" id="3.30.160.60">
    <property type="entry name" value="Classic Zinc Finger"/>
    <property type="match status" value="1"/>
</dbReference>
<dbReference type="OrthoDB" id="3328606at2759"/>
<evidence type="ECO:0000256" key="1">
    <source>
        <dbReference type="PROSITE-ProRule" id="PRU00042"/>
    </source>
</evidence>
<dbReference type="InterPro" id="IPR013087">
    <property type="entry name" value="Znf_C2H2_type"/>
</dbReference>
<dbReference type="PROSITE" id="PS00028">
    <property type="entry name" value="ZINC_FINGER_C2H2_1"/>
    <property type="match status" value="1"/>
</dbReference>
<gene>
    <name evidence="4" type="ORF">RHS03_02623</name>
</gene>
<name>A0A8H7HWQ1_9AGAM</name>
<evidence type="ECO:0000313" key="4">
    <source>
        <dbReference type="EMBL" id="KAF8709700.1"/>
    </source>
</evidence>
<evidence type="ECO:0000313" key="5">
    <source>
        <dbReference type="Proteomes" id="UP000602905"/>
    </source>
</evidence>
<keyword evidence="1" id="KW-0479">Metal-binding</keyword>
<feature type="region of interest" description="Disordered" evidence="2">
    <location>
        <begin position="277"/>
        <end position="300"/>
    </location>
</feature>
<evidence type="ECO:0000259" key="3">
    <source>
        <dbReference type="PROSITE" id="PS50157"/>
    </source>
</evidence>
<dbReference type="GO" id="GO:0008270">
    <property type="term" value="F:zinc ion binding"/>
    <property type="evidence" value="ECO:0007669"/>
    <property type="project" value="UniProtKB-KW"/>
</dbReference>
<dbReference type="InterPro" id="IPR036236">
    <property type="entry name" value="Znf_C2H2_sf"/>
</dbReference>
<dbReference type="PROSITE" id="PS50157">
    <property type="entry name" value="ZINC_FINGER_C2H2_2"/>
    <property type="match status" value="1"/>
</dbReference>
<reference evidence="4" key="1">
    <citation type="submission" date="2020-09" db="EMBL/GenBank/DDBJ databases">
        <title>Comparative genome analyses of four rice-infecting Rhizoctonia solani isolates reveal extensive enrichment of homogalacturonan modification genes.</title>
        <authorList>
            <person name="Lee D.-Y."/>
            <person name="Jeon J."/>
            <person name="Kim K.-T."/>
            <person name="Cheong K."/>
            <person name="Song H."/>
            <person name="Choi G."/>
            <person name="Ko J."/>
            <person name="Opiyo S.O."/>
            <person name="Zuo S."/>
            <person name="Madhav S."/>
            <person name="Lee Y.-H."/>
            <person name="Wang G.-L."/>
        </authorList>
    </citation>
    <scope>NUCLEOTIDE SEQUENCE</scope>
    <source>
        <strain evidence="4">AG1-IA WGL</strain>
    </source>
</reference>
<feature type="non-terminal residue" evidence="4">
    <location>
        <position position="300"/>
    </location>
</feature>
<protein>
    <recommendedName>
        <fullName evidence="3">C2H2-type domain-containing protein</fullName>
    </recommendedName>
</protein>
<keyword evidence="1" id="KW-0862">Zinc</keyword>
<dbReference type="Proteomes" id="UP000602905">
    <property type="component" value="Unassembled WGS sequence"/>
</dbReference>
<dbReference type="AlphaFoldDB" id="A0A8H7HWQ1"/>
<keyword evidence="1" id="KW-0863">Zinc-finger</keyword>
<dbReference type="EMBL" id="JACYCD010000048">
    <property type="protein sequence ID" value="KAF8709700.1"/>
    <property type="molecule type" value="Genomic_DNA"/>
</dbReference>
<dbReference type="SUPFAM" id="SSF57667">
    <property type="entry name" value="beta-beta-alpha zinc fingers"/>
    <property type="match status" value="1"/>
</dbReference>
<sequence>MDSDILQSHIVGGIIYDDTLNELLSQFIEDDTNGYPENTSHATHPTIYLHATDVLPWGNAAYRSVSEAYGSMHTQVGHRSLGIIAEGDSAGPHNTNVNHDYQYSIQPHPPEPETTGHIQGTPAAAFTPSLNYPTAGVATLTTYSIQEETPQITQDIPGPPISTADNIDNTNIIPPASGNPPNWMHVPLMLYPSEEAITLFVRSYKKEIGTGIREVVCSLCVWEGRSNAHNSKPSGPHNSRPSNLIRHLFMHFKIKTYKCRHCDKQFTTMDQAVVHSTSHHSATRQNAGGTFERLSSVGAN</sequence>
<accession>A0A8H7HWQ1</accession>
<organism evidence="4 5">
    <name type="scientific">Rhizoctonia solani</name>
    <dbReference type="NCBI Taxonomy" id="456999"/>
    <lineage>
        <taxon>Eukaryota</taxon>
        <taxon>Fungi</taxon>
        <taxon>Dikarya</taxon>
        <taxon>Basidiomycota</taxon>
        <taxon>Agaricomycotina</taxon>
        <taxon>Agaricomycetes</taxon>
        <taxon>Cantharellales</taxon>
        <taxon>Ceratobasidiaceae</taxon>
        <taxon>Rhizoctonia</taxon>
    </lineage>
</organism>
<feature type="domain" description="C2H2-type" evidence="3">
    <location>
        <begin position="257"/>
        <end position="285"/>
    </location>
</feature>
<evidence type="ECO:0000256" key="2">
    <source>
        <dbReference type="SAM" id="MobiDB-lite"/>
    </source>
</evidence>
<proteinExistence type="predicted"/>
<comment type="caution">
    <text evidence="4">The sequence shown here is derived from an EMBL/GenBank/DDBJ whole genome shotgun (WGS) entry which is preliminary data.</text>
</comment>